<feature type="domain" description="Glutamate/phenylalanine/leucine/valine/L-tryptophan dehydrogenase C-terminal" evidence="7">
    <location>
        <begin position="154"/>
        <end position="361"/>
    </location>
</feature>
<dbReference type="PANTHER" id="PTHR42722">
    <property type="entry name" value="LEUCINE DEHYDROGENASE"/>
    <property type="match status" value="1"/>
</dbReference>
<dbReference type="AlphaFoldDB" id="A0A2K9IZH1"/>
<dbReference type="GO" id="GO:0000166">
    <property type="term" value="F:nucleotide binding"/>
    <property type="evidence" value="ECO:0007669"/>
    <property type="project" value="UniProtKB-KW"/>
</dbReference>
<dbReference type="RefSeq" id="WP_101933356.1">
    <property type="nucleotide sequence ID" value="NZ_CP018622.1"/>
</dbReference>
<evidence type="ECO:0000313" key="8">
    <source>
        <dbReference type="EMBL" id="AUJ25069.1"/>
    </source>
</evidence>
<evidence type="ECO:0000256" key="2">
    <source>
        <dbReference type="ARBA" id="ARBA00023002"/>
    </source>
</evidence>
<evidence type="ECO:0000313" key="9">
    <source>
        <dbReference type="Proteomes" id="UP000234237"/>
    </source>
</evidence>
<dbReference type="InterPro" id="IPR036291">
    <property type="entry name" value="NAD(P)-bd_dom_sf"/>
</dbReference>
<dbReference type="FunFam" id="3.40.50.10860:FF:000010">
    <property type="entry name" value="Leucine dehydrogenase"/>
    <property type="match status" value="1"/>
</dbReference>
<dbReference type="PROSITE" id="PS00074">
    <property type="entry name" value="GLFV_DEHYDROGENASE"/>
    <property type="match status" value="1"/>
</dbReference>
<dbReference type="EMBL" id="CP018622">
    <property type="protein sequence ID" value="AUJ25069.1"/>
    <property type="molecule type" value="Genomic_DNA"/>
</dbReference>
<evidence type="ECO:0000256" key="4">
    <source>
        <dbReference type="PIRSR" id="PIRSR000188-1"/>
    </source>
</evidence>
<dbReference type="GO" id="GO:0050175">
    <property type="term" value="F:phenylalanine dehydrogenase activity"/>
    <property type="evidence" value="ECO:0007669"/>
    <property type="project" value="UniProtKB-EC"/>
</dbReference>
<dbReference type="EC" id="1.4.1.20" evidence="8"/>
<feature type="binding site" evidence="5">
    <location>
        <begin position="186"/>
        <end position="191"/>
    </location>
    <ligand>
        <name>NAD(+)</name>
        <dbReference type="ChEBI" id="CHEBI:57540"/>
    </ligand>
</feature>
<dbReference type="InterPro" id="IPR016211">
    <property type="entry name" value="Glu/Phe/Leu/Val/Trp_DH_bac/arc"/>
</dbReference>
<dbReference type="KEGG" id="vpn:A21D_01988"/>
<dbReference type="Gene3D" id="3.40.50.720">
    <property type="entry name" value="NAD(P)-binding Rossmann-like Domain"/>
    <property type="match status" value="1"/>
</dbReference>
<dbReference type="SMART" id="SM00839">
    <property type="entry name" value="ELFV_dehydrog"/>
    <property type="match status" value="1"/>
</dbReference>
<protein>
    <submittedName>
        <fullName evidence="8">Phenylalanine dehydrogenase</fullName>
        <ecNumber evidence="8">1.4.1.20</ecNumber>
    </submittedName>
</protein>
<sequence length="375" mass="41340">MKQVEQLQEVDLFQKIANHEQVVFCNDRQSGLKAIIAIHNTTLGPALGGTRMYPYSSVQEALEDALRLSEGMTAKCAISDVDFGGGKAVIIGDPNKDKSPAMFRALGQFVDSLNGRFITGTDMGTSMNDFIHAAKETKFINGIPESFGGSGDSSIPTAKGILYALKATNQFLFHNDSLDRVYAIQGLGKVGRKVAVHLLEAGAFVYVTDANESVIKSFLNEVRDKQHCIQVVSAEEIYRVNADIFMPCAIGGIINEETIQLLNVKAVVGSANNQLACDKYAASLTEKEILYAPDYIVNAGGLIQIADELYGVNKERVLKKVASIYDTILQLFKDAQDANITTVEAARRECERMLDEQQHRNNFYSRSRRPKWDIK</sequence>
<dbReference type="STRING" id="302167.GCA_900166595_00715"/>
<keyword evidence="3 5" id="KW-0520">NAD</keyword>
<dbReference type="CDD" id="cd01075">
    <property type="entry name" value="NAD_bind_Leu_Phe_Val_DH"/>
    <property type="match status" value="1"/>
</dbReference>
<dbReference type="Pfam" id="PF02812">
    <property type="entry name" value="ELFV_dehydrog_N"/>
    <property type="match status" value="1"/>
</dbReference>
<dbReference type="InterPro" id="IPR033524">
    <property type="entry name" value="Glu/Leu/Phe/Val_DH_AS"/>
</dbReference>
<feature type="active site" description="Proton donor/acceptor" evidence="4">
    <location>
        <position position="87"/>
    </location>
</feature>
<evidence type="ECO:0000256" key="5">
    <source>
        <dbReference type="PIRSR" id="PIRSR000188-2"/>
    </source>
</evidence>
<comment type="similarity">
    <text evidence="1 6">Belongs to the Glu/Leu/Phe/Val dehydrogenases family.</text>
</comment>
<dbReference type="SUPFAM" id="SSF51735">
    <property type="entry name" value="NAD(P)-binding Rossmann-fold domains"/>
    <property type="match status" value="1"/>
</dbReference>
<dbReference type="Proteomes" id="UP000234237">
    <property type="component" value="Chromosome"/>
</dbReference>
<keyword evidence="5" id="KW-0547">Nucleotide-binding</keyword>
<dbReference type="InterPro" id="IPR006097">
    <property type="entry name" value="Glu/Leu/Phe/Val/Trp_DH_dimer"/>
</dbReference>
<reference evidence="9" key="1">
    <citation type="submission" date="2016-11" db="EMBL/GenBank/DDBJ databases">
        <title>Complete genome sequence of Virgibacillus pantothenticus 21D, a halophilic bacterium isolated from the deep hypersaline anoxic basin Discovery in the Mediterranean Sea.</title>
        <authorList>
            <person name="Zeaiter Z."/>
            <person name="Booth J.M."/>
            <person name="Prosdocimi E.M."/>
            <person name="Mapelli F."/>
            <person name="Fusi M."/>
            <person name="Daffonchio D."/>
            <person name="Borin S."/>
            <person name="Crotti E."/>
        </authorList>
    </citation>
    <scope>NUCLEOTIDE SEQUENCE [LARGE SCALE GENOMIC DNA]</scope>
    <source>
        <strain evidence="9">21D</strain>
    </source>
</reference>
<evidence type="ECO:0000256" key="1">
    <source>
        <dbReference type="ARBA" id="ARBA00006382"/>
    </source>
</evidence>
<evidence type="ECO:0000256" key="3">
    <source>
        <dbReference type="ARBA" id="ARBA00023027"/>
    </source>
</evidence>
<proteinExistence type="inferred from homology"/>
<keyword evidence="2 6" id="KW-0560">Oxidoreductase</keyword>
<evidence type="ECO:0000256" key="6">
    <source>
        <dbReference type="RuleBase" id="RU004417"/>
    </source>
</evidence>
<name>A0A2K9IZH1_9BACI</name>
<dbReference type="InterPro" id="IPR006095">
    <property type="entry name" value="Glu/Leu/Phe/Val/Trp_DH"/>
</dbReference>
<dbReference type="GO" id="GO:0006520">
    <property type="term" value="P:amino acid metabolic process"/>
    <property type="evidence" value="ECO:0007669"/>
    <property type="project" value="InterPro"/>
</dbReference>
<dbReference type="Pfam" id="PF00208">
    <property type="entry name" value="ELFV_dehydrog"/>
    <property type="match status" value="1"/>
</dbReference>
<gene>
    <name evidence="8" type="primary">pdh</name>
    <name evidence="8" type="ORF">A21D_01988</name>
</gene>
<dbReference type="SUPFAM" id="SSF53223">
    <property type="entry name" value="Aminoacid dehydrogenase-like, N-terminal domain"/>
    <property type="match status" value="1"/>
</dbReference>
<accession>A0A2K9IZH1</accession>
<dbReference type="InterPro" id="IPR046346">
    <property type="entry name" value="Aminoacid_DH-like_N_sf"/>
</dbReference>
<dbReference type="InterPro" id="IPR006096">
    <property type="entry name" value="Glu/Leu/Phe/Val/Trp_DH_C"/>
</dbReference>
<evidence type="ECO:0000259" key="7">
    <source>
        <dbReference type="SMART" id="SM00839"/>
    </source>
</evidence>
<organism evidence="8 9">
    <name type="scientific">Virgibacillus dokdonensis</name>
    <dbReference type="NCBI Taxonomy" id="302167"/>
    <lineage>
        <taxon>Bacteria</taxon>
        <taxon>Bacillati</taxon>
        <taxon>Bacillota</taxon>
        <taxon>Bacilli</taxon>
        <taxon>Bacillales</taxon>
        <taxon>Bacillaceae</taxon>
        <taxon>Virgibacillus</taxon>
    </lineage>
</organism>
<dbReference type="PIRSF" id="PIRSF000188">
    <property type="entry name" value="Phe_leu_dh"/>
    <property type="match status" value="1"/>
</dbReference>
<dbReference type="Gene3D" id="3.40.50.10860">
    <property type="entry name" value="Leucine Dehydrogenase, chain A, domain 1"/>
    <property type="match status" value="1"/>
</dbReference>
<dbReference type="PANTHER" id="PTHR42722:SF1">
    <property type="entry name" value="VALINE DEHYDROGENASE"/>
    <property type="match status" value="1"/>
</dbReference>
<dbReference type="PRINTS" id="PR00082">
    <property type="entry name" value="GLFDHDRGNASE"/>
</dbReference>